<keyword evidence="5" id="KW-0862">Zinc</keyword>
<keyword evidence="7" id="KW-1185">Reference proteome</keyword>
<evidence type="ECO:0000313" key="7">
    <source>
        <dbReference type="Proteomes" id="UP001064489"/>
    </source>
</evidence>
<comment type="subcellular location">
    <subcellularLocation>
        <location evidence="1">Cytoplasm</location>
    </subcellularLocation>
</comment>
<organism evidence="6 7">
    <name type="scientific">Acer negundo</name>
    <name type="common">Box elder</name>
    <dbReference type="NCBI Taxonomy" id="4023"/>
    <lineage>
        <taxon>Eukaryota</taxon>
        <taxon>Viridiplantae</taxon>
        <taxon>Streptophyta</taxon>
        <taxon>Embryophyta</taxon>
        <taxon>Tracheophyta</taxon>
        <taxon>Spermatophyta</taxon>
        <taxon>Magnoliopsida</taxon>
        <taxon>eudicotyledons</taxon>
        <taxon>Gunneridae</taxon>
        <taxon>Pentapetalae</taxon>
        <taxon>rosids</taxon>
        <taxon>malvids</taxon>
        <taxon>Sapindales</taxon>
        <taxon>Sapindaceae</taxon>
        <taxon>Hippocastanoideae</taxon>
        <taxon>Acereae</taxon>
        <taxon>Acer</taxon>
    </lineage>
</organism>
<dbReference type="PANTHER" id="PTHR43880:SF58">
    <property type="entry name" value="ALCOHOL DEHYDROGENASE CLASS-3"/>
    <property type="match status" value="1"/>
</dbReference>
<dbReference type="GO" id="GO:0005829">
    <property type="term" value="C:cytosol"/>
    <property type="evidence" value="ECO:0007669"/>
    <property type="project" value="TreeGrafter"/>
</dbReference>
<name>A0AAD5JEM4_ACENE</name>
<proteinExistence type="predicted"/>
<evidence type="ECO:0000256" key="4">
    <source>
        <dbReference type="ARBA" id="ARBA00022723"/>
    </source>
</evidence>
<dbReference type="AlphaFoldDB" id="A0AAD5JEM4"/>
<dbReference type="EMBL" id="JAJSOW010000003">
    <property type="protein sequence ID" value="KAI9196623.1"/>
    <property type="molecule type" value="Genomic_DNA"/>
</dbReference>
<comment type="caution">
    <text evidence="6">The sequence shown here is derived from an EMBL/GenBank/DDBJ whole genome shotgun (WGS) entry which is preliminary data.</text>
</comment>
<comment type="subunit">
    <text evidence="2">Homodimer.</text>
</comment>
<keyword evidence="3" id="KW-0963">Cytoplasm</keyword>
<sequence>MGVVSASWDECGVSGTWPSDAAAGRGMTWLLGGATRAAGSVAALLGTGEIGAAAGSGLAWQLGGATRAMGSLAALLGTWKSGAAAGSGMVWLLGYVMRSARPAVVLHSPIGTGVDLEISTRPFQLVTGRVWKGTIFGGFKSRTQVPWLAEKYMKKEIKVDEYITHNLTPGEINEAFDLLHEGGYFRCEPKDGQRKWFFLTVEYHLPDLLQYVCYVVAEISTRPFQLVTGRVWKGTIFGGFKSRTQVPWLAEKYMKKEIKVDEYITHNLTPGEINEAFDLLHEGGYFRCEPKDGQRKWFFLTVEYHHPDLLQYVCYVVAPKGWGTSVIVAGAASGQEISTRPFQLVTGRVWKGTIFGGFKSRTQVPRIVEKYMKNEIKAHEVAESRTKQLIWKLFHPVGTSVVVSGTWPSDAVAGRGTTWQLGGATKVVGSVAALLGTGEIGAASWQRTGLAAGRCNESNGITCGTARDMEIRCGSWQRNCLAVGICDEISQTNCGVAQPDWNRCGSGRFMWLMDMLRLRESRVRSKSSRAME</sequence>
<evidence type="ECO:0000313" key="6">
    <source>
        <dbReference type="EMBL" id="KAI9196623.1"/>
    </source>
</evidence>
<dbReference type="Gene3D" id="3.90.180.10">
    <property type="entry name" value="Medium-chain alcohol dehydrogenases, catalytic domain"/>
    <property type="match status" value="3"/>
</dbReference>
<reference evidence="6" key="1">
    <citation type="journal article" date="2022" name="Plant J.">
        <title>Strategies of tolerance reflected in two North American maple genomes.</title>
        <authorList>
            <person name="McEvoy S.L."/>
            <person name="Sezen U.U."/>
            <person name="Trouern-Trend A."/>
            <person name="McMahon S.M."/>
            <person name="Schaberg P.G."/>
            <person name="Yang J."/>
            <person name="Wegrzyn J.L."/>
            <person name="Swenson N.G."/>
        </authorList>
    </citation>
    <scope>NUCLEOTIDE SEQUENCE</scope>
    <source>
        <strain evidence="6">91603</strain>
    </source>
</reference>
<gene>
    <name evidence="6" type="ORF">LWI28_025472</name>
</gene>
<keyword evidence="4" id="KW-0479">Metal-binding</keyword>
<reference evidence="6" key="2">
    <citation type="submission" date="2023-02" db="EMBL/GenBank/DDBJ databases">
        <authorList>
            <person name="Swenson N.G."/>
            <person name="Wegrzyn J.L."/>
            <person name="Mcevoy S.L."/>
        </authorList>
    </citation>
    <scope>NUCLEOTIDE SEQUENCE</scope>
    <source>
        <strain evidence="6">91603</strain>
        <tissue evidence="6">Leaf</tissue>
    </source>
</reference>
<dbReference type="Proteomes" id="UP001064489">
    <property type="component" value="Chromosome 1"/>
</dbReference>
<dbReference type="SUPFAM" id="SSF50129">
    <property type="entry name" value="GroES-like"/>
    <property type="match status" value="2"/>
</dbReference>
<dbReference type="GO" id="GO:0051903">
    <property type="term" value="F:S-(hydroxymethyl)glutathione dehydrogenase [NAD(P)+] activity"/>
    <property type="evidence" value="ECO:0007669"/>
    <property type="project" value="TreeGrafter"/>
</dbReference>
<accession>A0AAD5JEM4</accession>
<dbReference type="GO" id="GO:0046294">
    <property type="term" value="P:formaldehyde catabolic process"/>
    <property type="evidence" value="ECO:0007669"/>
    <property type="project" value="TreeGrafter"/>
</dbReference>
<dbReference type="InterPro" id="IPR011032">
    <property type="entry name" value="GroES-like_sf"/>
</dbReference>
<dbReference type="PANTHER" id="PTHR43880">
    <property type="entry name" value="ALCOHOL DEHYDROGENASE"/>
    <property type="match status" value="1"/>
</dbReference>
<evidence type="ECO:0000256" key="1">
    <source>
        <dbReference type="ARBA" id="ARBA00004496"/>
    </source>
</evidence>
<evidence type="ECO:0000256" key="5">
    <source>
        <dbReference type="ARBA" id="ARBA00022833"/>
    </source>
</evidence>
<dbReference type="GO" id="GO:0008270">
    <property type="term" value="F:zinc ion binding"/>
    <property type="evidence" value="ECO:0007669"/>
    <property type="project" value="TreeGrafter"/>
</dbReference>
<evidence type="ECO:0000256" key="2">
    <source>
        <dbReference type="ARBA" id="ARBA00011738"/>
    </source>
</evidence>
<evidence type="ECO:0000256" key="3">
    <source>
        <dbReference type="ARBA" id="ARBA00022490"/>
    </source>
</evidence>
<protein>
    <submittedName>
        <fullName evidence="6">Uncharacterized protein</fullName>
    </submittedName>
</protein>
<dbReference type="Gene3D" id="3.40.50.720">
    <property type="entry name" value="NAD(P)-binding Rossmann-like Domain"/>
    <property type="match status" value="3"/>
</dbReference>